<dbReference type="Proteomes" id="UP000009138">
    <property type="component" value="Unassembled WGS sequence"/>
</dbReference>
<keyword evidence="7" id="KW-0067">ATP-binding</keyword>
<evidence type="ECO:0000256" key="2">
    <source>
        <dbReference type="ARBA" id="ARBA00012411"/>
    </source>
</evidence>
<keyword evidence="4" id="KW-0808">Transferase</keyword>
<dbReference type="InterPro" id="IPR008352">
    <property type="entry name" value="MAPK_HOG-like"/>
</dbReference>
<comment type="cofactor">
    <cofactor evidence="1">
        <name>Mg(2+)</name>
        <dbReference type="ChEBI" id="CHEBI:18420"/>
    </cofactor>
</comment>
<dbReference type="SUPFAM" id="SSF56112">
    <property type="entry name" value="Protein kinase-like (PK-like)"/>
    <property type="match status" value="1"/>
</dbReference>
<dbReference type="OrthoDB" id="192887at2759"/>
<dbReference type="STRING" id="246409.I1CUY3"/>
<dbReference type="Gene3D" id="1.10.510.10">
    <property type="entry name" value="Transferase(Phosphotransferase) domain 1"/>
    <property type="match status" value="1"/>
</dbReference>
<feature type="domain" description="Protein kinase" evidence="8">
    <location>
        <begin position="1"/>
        <end position="219"/>
    </location>
</feature>
<dbReference type="EMBL" id="CH476755">
    <property type="protein sequence ID" value="EIE92263.1"/>
    <property type="molecule type" value="Genomic_DNA"/>
</dbReference>
<dbReference type="GO" id="GO:0005524">
    <property type="term" value="F:ATP binding"/>
    <property type="evidence" value="ECO:0007669"/>
    <property type="project" value="UniProtKB-KW"/>
</dbReference>
<name>I1CUY3_RHIO9</name>
<dbReference type="InParanoid" id="I1CUY3"/>
<protein>
    <recommendedName>
        <fullName evidence="2">mitogen-activated protein kinase</fullName>
        <ecNumber evidence="2">2.7.11.24</ecNumber>
    </recommendedName>
</protein>
<dbReference type="GO" id="GO:0004707">
    <property type="term" value="F:MAP kinase activity"/>
    <property type="evidence" value="ECO:0007669"/>
    <property type="project" value="UniProtKB-EC"/>
</dbReference>
<dbReference type="VEuPathDB" id="FungiDB:RO3G_17070"/>
<dbReference type="Gene3D" id="3.30.200.20">
    <property type="entry name" value="Phosphorylase Kinase, domain 1"/>
    <property type="match status" value="1"/>
</dbReference>
<dbReference type="AlphaFoldDB" id="I1CUY3"/>
<organism evidence="9 10">
    <name type="scientific">Rhizopus delemar (strain RA 99-880 / ATCC MYA-4621 / FGSC 9543 / NRRL 43880)</name>
    <name type="common">Mucormycosis agent</name>
    <name type="synonym">Rhizopus arrhizus var. delemar</name>
    <dbReference type="NCBI Taxonomy" id="246409"/>
    <lineage>
        <taxon>Eukaryota</taxon>
        <taxon>Fungi</taxon>
        <taxon>Fungi incertae sedis</taxon>
        <taxon>Mucoromycota</taxon>
        <taxon>Mucoromycotina</taxon>
        <taxon>Mucoromycetes</taxon>
        <taxon>Mucorales</taxon>
        <taxon>Mucorineae</taxon>
        <taxon>Rhizopodaceae</taxon>
        <taxon>Rhizopus</taxon>
    </lineage>
</organism>
<dbReference type="InterPro" id="IPR008271">
    <property type="entry name" value="Ser/Thr_kinase_AS"/>
</dbReference>
<keyword evidence="3" id="KW-0723">Serine/threonine-protein kinase</keyword>
<dbReference type="OMA" id="VTHGGQY"/>
<dbReference type="InterPro" id="IPR011009">
    <property type="entry name" value="Kinase-like_dom_sf"/>
</dbReference>
<evidence type="ECO:0000256" key="7">
    <source>
        <dbReference type="ARBA" id="ARBA00022840"/>
    </source>
</evidence>
<keyword evidence="10" id="KW-1185">Reference proteome</keyword>
<dbReference type="eggNOG" id="KOG0660">
    <property type="taxonomic scope" value="Eukaryota"/>
</dbReference>
<keyword evidence="5" id="KW-0547">Nucleotide-binding</keyword>
<keyword evidence="6" id="KW-0418">Kinase</keyword>
<dbReference type="GeneID" id="93624035"/>
<accession>I1CUY3</accession>
<dbReference type="PROSITE" id="PS50011">
    <property type="entry name" value="PROTEIN_KINASE_DOM"/>
    <property type="match status" value="1"/>
</dbReference>
<reference evidence="9 10" key="1">
    <citation type="journal article" date="2009" name="PLoS Genet.">
        <title>Genomic analysis of the basal lineage fungus Rhizopus oryzae reveals a whole-genome duplication.</title>
        <authorList>
            <person name="Ma L.-J."/>
            <person name="Ibrahim A.S."/>
            <person name="Skory C."/>
            <person name="Grabherr M.G."/>
            <person name="Burger G."/>
            <person name="Butler M."/>
            <person name="Elias M."/>
            <person name="Idnurm A."/>
            <person name="Lang B.F."/>
            <person name="Sone T."/>
            <person name="Abe A."/>
            <person name="Calvo S.E."/>
            <person name="Corrochano L.M."/>
            <person name="Engels R."/>
            <person name="Fu J."/>
            <person name="Hansberg W."/>
            <person name="Kim J.-M."/>
            <person name="Kodira C.D."/>
            <person name="Koehrsen M.J."/>
            <person name="Liu B."/>
            <person name="Miranda-Saavedra D."/>
            <person name="O'Leary S."/>
            <person name="Ortiz-Castellanos L."/>
            <person name="Poulter R."/>
            <person name="Rodriguez-Romero J."/>
            <person name="Ruiz-Herrera J."/>
            <person name="Shen Y.-Q."/>
            <person name="Zeng Q."/>
            <person name="Galagan J."/>
            <person name="Birren B.W."/>
            <person name="Cuomo C.A."/>
            <person name="Wickes B.L."/>
        </authorList>
    </citation>
    <scope>NUCLEOTIDE SEQUENCE [LARGE SCALE GENOMIC DNA]</scope>
    <source>
        <strain evidence="10">RA 99-880 / ATCC MYA-4621 / FGSC 9543 / NRRL 43880</strain>
    </source>
</reference>
<gene>
    <name evidence="9" type="ORF">RO3G_17070</name>
</gene>
<dbReference type="FunFam" id="1.10.510.10:FF:000049">
    <property type="entry name" value="Mitogen-activated protein kinase"/>
    <property type="match status" value="1"/>
</dbReference>
<evidence type="ECO:0000313" key="9">
    <source>
        <dbReference type="EMBL" id="EIE92263.1"/>
    </source>
</evidence>
<dbReference type="SMART" id="SM00220">
    <property type="entry name" value="S_TKc"/>
    <property type="match status" value="1"/>
</dbReference>
<dbReference type="EC" id="2.7.11.24" evidence="2"/>
<dbReference type="PROSITE" id="PS00108">
    <property type="entry name" value="PROTEIN_KINASE_ST"/>
    <property type="match status" value="1"/>
</dbReference>
<proteinExistence type="predicted"/>
<dbReference type="RefSeq" id="XP_067527659.1">
    <property type="nucleotide sequence ID" value="XM_067671654.1"/>
</dbReference>
<dbReference type="InterPro" id="IPR050117">
    <property type="entry name" value="MAPK"/>
</dbReference>
<evidence type="ECO:0000256" key="3">
    <source>
        <dbReference type="ARBA" id="ARBA00022527"/>
    </source>
</evidence>
<evidence type="ECO:0000256" key="5">
    <source>
        <dbReference type="ARBA" id="ARBA00022741"/>
    </source>
</evidence>
<dbReference type="InterPro" id="IPR000719">
    <property type="entry name" value="Prot_kinase_dom"/>
</dbReference>
<dbReference type="PANTHER" id="PTHR24055">
    <property type="entry name" value="MITOGEN-ACTIVATED PROTEIN KINASE"/>
    <property type="match status" value="1"/>
</dbReference>
<sequence length="296" mass="33596">MAEFVKLSIFGTVFEVTTRYVDLQPVGMGAFGLVCLSDIFISPLEDIGLKYVHSAGVIHRDLKPSNILINENCDLKICDFGLARIQDPQMTGYVSTRYYRAPEIMLTWQKYDMAVDVWSAGCIFAEMLEGKPLFPGKDHVHQFTIITELLGTPPDDMIATICSENTLRFVKNLPKRDPIPFSQRFINQDAEAIDLLEKMLAFDPMKRITAEEALSHPYLASYHDPTDEPVSSEKFDWSFNEADLPIDTWKAHKVMMYSEILDFHNMDNIDGTQFLGTPLTGLTMENTDDNIDTSIF</sequence>
<evidence type="ECO:0000256" key="6">
    <source>
        <dbReference type="ARBA" id="ARBA00022777"/>
    </source>
</evidence>
<evidence type="ECO:0000313" key="10">
    <source>
        <dbReference type="Proteomes" id="UP000009138"/>
    </source>
</evidence>
<dbReference type="PRINTS" id="PR01773">
    <property type="entry name" value="P38MAPKINASE"/>
</dbReference>
<dbReference type="Pfam" id="PF00069">
    <property type="entry name" value="Pkinase"/>
    <property type="match status" value="1"/>
</dbReference>
<evidence type="ECO:0000256" key="1">
    <source>
        <dbReference type="ARBA" id="ARBA00001946"/>
    </source>
</evidence>
<evidence type="ECO:0000256" key="4">
    <source>
        <dbReference type="ARBA" id="ARBA00022679"/>
    </source>
</evidence>
<evidence type="ECO:0000259" key="8">
    <source>
        <dbReference type="PROSITE" id="PS50011"/>
    </source>
</evidence>